<dbReference type="VEuPathDB" id="VectorBase:BGLAX_037545"/>
<dbReference type="EnsemblMetazoa" id="BGLB039676-RA">
    <property type="protein sequence ID" value="BGLB039676-PA"/>
    <property type="gene ID" value="BGLB039676"/>
</dbReference>
<accession>A0A2C9M897</accession>
<dbReference type="InterPro" id="IPR048591">
    <property type="entry name" value="WDHD1/CFT4_hel"/>
</dbReference>
<dbReference type="KEGG" id="bgt:106068868"/>
<dbReference type="Pfam" id="PF20946">
    <property type="entry name" value="Ctf4_C"/>
    <property type="match status" value="1"/>
</dbReference>
<name>A0A2C9M897_BIOGL</name>
<feature type="region of interest" description="Disordered" evidence="1">
    <location>
        <begin position="68"/>
        <end position="128"/>
    </location>
</feature>
<dbReference type="STRING" id="6526.A0A2C9M897"/>
<reference evidence="3" key="1">
    <citation type="submission" date="2020-05" db="UniProtKB">
        <authorList>
            <consortium name="EnsemblMetazoa"/>
        </authorList>
    </citation>
    <scope>IDENTIFICATION</scope>
    <source>
        <strain evidence="3">BB02</strain>
    </source>
</reference>
<gene>
    <name evidence="3" type="primary">106068868</name>
</gene>
<dbReference type="Proteomes" id="UP000076420">
    <property type="component" value="Unassembled WGS sequence"/>
</dbReference>
<evidence type="ECO:0000256" key="1">
    <source>
        <dbReference type="SAM" id="MobiDB-lite"/>
    </source>
</evidence>
<dbReference type="GO" id="GO:0043596">
    <property type="term" value="C:nuclear replication fork"/>
    <property type="evidence" value="ECO:0007669"/>
    <property type="project" value="TreeGrafter"/>
</dbReference>
<feature type="compositionally biased region" description="Polar residues" evidence="1">
    <location>
        <begin position="88"/>
        <end position="101"/>
    </location>
</feature>
<dbReference type="GO" id="GO:0003682">
    <property type="term" value="F:chromatin binding"/>
    <property type="evidence" value="ECO:0007669"/>
    <property type="project" value="TreeGrafter"/>
</dbReference>
<dbReference type="AlphaFoldDB" id="A0A2C9M897"/>
<evidence type="ECO:0000259" key="2">
    <source>
        <dbReference type="Pfam" id="PF20946"/>
    </source>
</evidence>
<dbReference type="VEuPathDB" id="VectorBase:BGLB039676"/>
<protein>
    <recommendedName>
        <fullName evidence="2">WDHD1/CFT4 helical bundle domain-containing protein</fullName>
    </recommendedName>
</protein>
<dbReference type="GO" id="GO:0000278">
    <property type="term" value="P:mitotic cell cycle"/>
    <property type="evidence" value="ECO:0007669"/>
    <property type="project" value="TreeGrafter"/>
</dbReference>
<feature type="compositionally biased region" description="Acidic residues" evidence="1">
    <location>
        <begin position="72"/>
        <end position="83"/>
    </location>
</feature>
<evidence type="ECO:0000313" key="3">
    <source>
        <dbReference type="EnsemblMetazoa" id="BGLB039676-PA"/>
    </source>
</evidence>
<dbReference type="GO" id="GO:0006281">
    <property type="term" value="P:DNA repair"/>
    <property type="evidence" value="ECO:0007669"/>
    <property type="project" value="TreeGrafter"/>
</dbReference>
<evidence type="ECO:0000313" key="4">
    <source>
        <dbReference type="Proteomes" id="UP000076420"/>
    </source>
</evidence>
<sequence>MDSEDVNKQYRESLIKLFAFAAKASRDFRALEVCDMMEDQSLLHLAATYATRMKRIQLAERVSEIMQRRQEEEEVEENEDDGDERNIHFSQSLRSKGNTVNSDEENDNVNMTSEYDESTTPDVKRILN</sequence>
<proteinExistence type="predicted"/>
<dbReference type="GO" id="GO:0006261">
    <property type="term" value="P:DNA-templated DNA replication"/>
    <property type="evidence" value="ECO:0007669"/>
    <property type="project" value="TreeGrafter"/>
</dbReference>
<dbReference type="PANTHER" id="PTHR19932:SF10">
    <property type="entry name" value="WD REPEAT AND HMG-BOX DNA-BINDING PROTEIN 1"/>
    <property type="match status" value="1"/>
</dbReference>
<organism evidence="3 4">
    <name type="scientific">Biomphalaria glabrata</name>
    <name type="common">Bloodfluke planorb</name>
    <name type="synonym">Freshwater snail</name>
    <dbReference type="NCBI Taxonomy" id="6526"/>
    <lineage>
        <taxon>Eukaryota</taxon>
        <taxon>Metazoa</taxon>
        <taxon>Spiralia</taxon>
        <taxon>Lophotrochozoa</taxon>
        <taxon>Mollusca</taxon>
        <taxon>Gastropoda</taxon>
        <taxon>Heterobranchia</taxon>
        <taxon>Euthyneura</taxon>
        <taxon>Panpulmonata</taxon>
        <taxon>Hygrophila</taxon>
        <taxon>Lymnaeoidea</taxon>
        <taxon>Planorbidae</taxon>
        <taxon>Biomphalaria</taxon>
    </lineage>
</organism>
<feature type="domain" description="WDHD1/CFT4 helical bundle" evidence="2">
    <location>
        <begin position="4"/>
        <end position="72"/>
    </location>
</feature>
<dbReference type="PANTHER" id="PTHR19932">
    <property type="entry name" value="WD REPEAT AND HMG-BOX DNA BINDING PROTEIN"/>
    <property type="match status" value="1"/>
</dbReference>